<reference evidence="6 7" key="1">
    <citation type="submission" date="2014-06" db="EMBL/GenBank/DDBJ databases">
        <title>Draft genome sequence of Idiomarina sp. MCCC 1A10513.</title>
        <authorList>
            <person name="Du J."/>
            <person name="Lai Q."/>
            <person name="Shao Z."/>
        </authorList>
    </citation>
    <scope>NUCLEOTIDE SEQUENCE [LARGE SCALE GENOMIC DNA]</scope>
    <source>
        <strain evidence="6 7">MCCC 1A10513</strain>
    </source>
</reference>
<dbReference type="EC" id="7.2.4.2" evidence="5"/>
<keyword evidence="1" id="KW-1003">Cell membrane</keyword>
<evidence type="ECO:0000256" key="4">
    <source>
        <dbReference type="ARBA" id="ARBA00023136"/>
    </source>
</evidence>
<dbReference type="Proteomes" id="UP000053718">
    <property type="component" value="Unassembled WGS sequence"/>
</dbReference>
<evidence type="ECO:0000256" key="1">
    <source>
        <dbReference type="ARBA" id="ARBA00022475"/>
    </source>
</evidence>
<proteinExistence type="inferred from homology"/>
<comment type="cofactor">
    <cofactor evidence="5">
        <name>Na(+)</name>
        <dbReference type="ChEBI" id="CHEBI:29101"/>
    </cofactor>
</comment>
<dbReference type="eggNOG" id="ENOG50339R8">
    <property type="taxonomic scope" value="Bacteria"/>
</dbReference>
<comment type="similarity">
    <text evidence="5">Belongs to the OadG family.</text>
</comment>
<organism evidence="6 7">
    <name type="scientific">Pseudidiomarina atlantica</name>
    <dbReference type="NCBI Taxonomy" id="1517416"/>
    <lineage>
        <taxon>Bacteria</taxon>
        <taxon>Pseudomonadati</taxon>
        <taxon>Pseudomonadota</taxon>
        <taxon>Gammaproteobacteria</taxon>
        <taxon>Alteromonadales</taxon>
        <taxon>Idiomarinaceae</taxon>
        <taxon>Pseudidiomarina</taxon>
    </lineage>
</organism>
<name>A0A094IP52_9GAMM</name>
<comment type="subcellular location">
    <subcellularLocation>
        <location evidence="5">Cell membrane</location>
        <topology evidence="5">Single-pass membrane protein</topology>
    </subcellularLocation>
</comment>
<keyword evidence="4 5" id="KW-0472">Membrane</keyword>
<dbReference type="NCBIfam" id="TIGR01195">
    <property type="entry name" value="oadG_fam"/>
    <property type="match status" value="1"/>
</dbReference>
<dbReference type="GO" id="GO:0036376">
    <property type="term" value="P:sodium ion export across plasma membrane"/>
    <property type="evidence" value="ECO:0007669"/>
    <property type="project" value="InterPro"/>
</dbReference>
<evidence type="ECO:0000256" key="3">
    <source>
        <dbReference type="ARBA" id="ARBA00022989"/>
    </source>
</evidence>
<protein>
    <recommendedName>
        <fullName evidence="5">Oxaloacetate decarboxylase gamma chain</fullName>
        <ecNumber evidence="5">7.2.4.2</ecNumber>
    </recommendedName>
</protein>
<comment type="catalytic activity">
    <reaction evidence="5">
        <text>oxaloacetate + 2 Na(+)(in) + H(+) = pyruvate + 2 Na(+)(out) + CO2</text>
        <dbReference type="Rhea" id="RHEA:57724"/>
        <dbReference type="ChEBI" id="CHEBI:15361"/>
        <dbReference type="ChEBI" id="CHEBI:15378"/>
        <dbReference type="ChEBI" id="CHEBI:16452"/>
        <dbReference type="ChEBI" id="CHEBI:16526"/>
        <dbReference type="ChEBI" id="CHEBI:29101"/>
        <dbReference type="EC" id="7.2.4.2"/>
    </reaction>
</comment>
<keyword evidence="5" id="KW-0915">Sodium</keyword>
<evidence type="ECO:0000313" key="7">
    <source>
        <dbReference type="Proteomes" id="UP000053718"/>
    </source>
</evidence>
<keyword evidence="5" id="KW-0739">Sodium transport</keyword>
<dbReference type="STRING" id="1517416.IDAT_06660"/>
<keyword evidence="5" id="KW-0813">Transport</keyword>
<keyword evidence="2 5" id="KW-0812">Transmembrane</keyword>
<dbReference type="RefSeq" id="WP_034732131.1">
    <property type="nucleotide sequence ID" value="NZ_JPIN01000006.1"/>
</dbReference>
<dbReference type="OrthoDB" id="6238895at2"/>
<accession>A0A094IP52</accession>
<comment type="function">
    <text evidence="5">Catalyzes the decarboxylation of oxaloacetate coupled to Na(+) translocation.</text>
</comment>
<feature type="transmembrane region" description="Helical" evidence="5">
    <location>
        <begin position="12"/>
        <end position="33"/>
    </location>
</feature>
<keyword evidence="3 5" id="KW-1133">Transmembrane helix</keyword>
<evidence type="ECO:0000256" key="2">
    <source>
        <dbReference type="ARBA" id="ARBA00022692"/>
    </source>
</evidence>
<comment type="caution">
    <text evidence="6">The sequence shown here is derived from an EMBL/GenBank/DDBJ whole genome shotgun (WGS) entry which is preliminary data.</text>
</comment>
<evidence type="ECO:0000313" key="6">
    <source>
        <dbReference type="EMBL" id="KFZ28877.1"/>
    </source>
</evidence>
<dbReference type="AlphaFoldDB" id="A0A094IP52"/>
<dbReference type="EMBL" id="JPIN01000006">
    <property type="protein sequence ID" value="KFZ28877.1"/>
    <property type="molecule type" value="Genomic_DNA"/>
</dbReference>
<dbReference type="Pfam" id="PF04277">
    <property type="entry name" value="OAD_gamma"/>
    <property type="match status" value="1"/>
</dbReference>
<dbReference type="GO" id="GO:0015081">
    <property type="term" value="F:sodium ion transmembrane transporter activity"/>
    <property type="evidence" value="ECO:0007669"/>
    <property type="project" value="InterPro"/>
</dbReference>
<sequence length="84" mass="9187">MQEQLFEAFSIMVTGMVTVFVFLVLLMAAMLVLKRFAAEPFDAESNAMKAAATPTPIQSADDTQRLAAITAAVHAYRHDHESAE</sequence>
<dbReference type="InterPro" id="IPR005899">
    <property type="entry name" value="Na_pump_deCOase"/>
</dbReference>
<keyword evidence="5" id="KW-0406">Ion transport</keyword>
<keyword evidence="7" id="KW-1185">Reference proteome</keyword>
<dbReference type="GO" id="GO:0015451">
    <property type="term" value="F:decarboxylation-driven active transmembrane transporter activity"/>
    <property type="evidence" value="ECO:0007669"/>
    <property type="project" value="UniProtKB-EC"/>
</dbReference>
<evidence type="ECO:0000256" key="5">
    <source>
        <dbReference type="RuleBase" id="RU004278"/>
    </source>
</evidence>
<dbReference type="GO" id="GO:0005886">
    <property type="term" value="C:plasma membrane"/>
    <property type="evidence" value="ECO:0007669"/>
    <property type="project" value="UniProtKB-SubCell"/>
</dbReference>
<gene>
    <name evidence="6" type="ORF">IDAT_06660</name>
</gene>